<keyword evidence="3" id="KW-1185">Reference proteome</keyword>
<evidence type="ECO:0000256" key="1">
    <source>
        <dbReference type="SAM" id="MobiDB-lite"/>
    </source>
</evidence>
<evidence type="ECO:0000313" key="2">
    <source>
        <dbReference type="EMBL" id="MED6194688.1"/>
    </source>
</evidence>
<protein>
    <submittedName>
        <fullName evidence="2">Uncharacterized protein</fullName>
    </submittedName>
</protein>
<reference evidence="2 3" key="1">
    <citation type="journal article" date="2023" name="Plants (Basel)">
        <title>Bridging the Gap: Combining Genomics and Transcriptomics Approaches to Understand Stylosanthes scabra, an Orphan Legume from the Brazilian Caatinga.</title>
        <authorList>
            <person name="Ferreira-Neto J.R.C."/>
            <person name="da Silva M.D."/>
            <person name="Binneck E."/>
            <person name="de Melo N.F."/>
            <person name="da Silva R.H."/>
            <person name="de Melo A.L.T.M."/>
            <person name="Pandolfi V."/>
            <person name="Bustamante F.O."/>
            <person name="Brasileiro-Vidal A.C."/>
            <person name="Benko-Iseppon A.M."/>
        </authorList>
    </citation>
    <scope>NUCLEOTIDE SEQUENCE [LARGE SCALE GENOMIC DNA]</scope>
    <source>
        <tissue evidence="2">Leaves</tissue>
    </source>
</reference>
<sequence>MEERESVQEEVESDGRIEENDDDKPLPAPLSSPLTRSKEEGRREAKHTDRRERGVRKKGALCCNHRCPPGRCSCQCSSKTLVFSGFMSLMTPRMLLVAPLSLDHTKPFLVAAVLAEAATLFCLVSSS</sequence>
<feature type="compositionally biased region" description="Basic and acidic residues" evidence="1">
    <location>
        <begin position="36"/>
        <end position="52"/>
    </location>
</feature>
<evidence type="ECO:0000313" key="3">
    <source>
        <dbReference type="Proteomes" id="UP001341840"/>
    </source>
</evidence>
<dbReference type="EMBL" id="JASCZI010211578">
    <property type="protein sequence ID" value="MED6194688.1"/>
    <property type="molecule type" value="Genomic_DNA"/>
</dbReference>
<name>A0ABU6XDE3_9FABA</name>
<proteinExistence type="predicted"/>
<accession>A0ABU6XDE3</accession>
<comment type="caution">
    <text evidence="2">The sequence shown here is derived from an EMBL/GenBank/DDBJ whole genome shotgun (WGS) entry which is preliminary data.</text>
</comment>
<feature type="compositionally biased region" description="Basic and acidic residues" evidence="1">
    <location>
        <begin position="1"/>
        <end position="18"/>
    </location>
</feature>
<organism evidence="2 3">
    <name type="scientific">Stylosanthes scabra</name>
    <dbReference type="NCBI Taxonomy" id="79078"/>
    <lineage>
        <taxon>Eukaryota</taxon>
        <taxon>Viridiplantae</taxon>
        <taxon>Streptophyta</taxon>
        <taxon>Embryophyta</taxon>
        <taxon>Tracheophyta</taxon>
        <taxon>Spermatophyta</taxon>
        <taxon>Magnoliopsida</taxon>
        <taxon>eudicotyledons</taxon>
        <taxon>Gunneridae</taxon>
        <taxon>Pentapetalae</taxon>
        <taxon>rosids</taxon>
        <taxon>fabids</taxon>
        <taxon>Fabales</taxon>
        <taxon>Fabaceae</taxon>
        <taxon>Papilionoideae</taxon>
        <taxon>50 kb inversion clade</taxon>
        <taxon>dalbergioids sensu lato</taxon>
        <taxon>Dalbergieae</taxon>
        <taxon>Pterocarpus clade</taxon>
        <taxon>Stylosanthes</taxon>
    </lineage>
</organism>
<gene>
    <name evidence="2" type="ORF">PIB30_030755</name>
</gene>
<dbReference type="Proteomes" id="UP001341840">
    <property type="component" value="Unassembled WGS sequence"/>
</dbReference>
<feature type="region of interest" description="Disordered" evidence="1">
    <location>
        <begin position="1"/>
        <end position="55"/>
    </location>
</feature>